<organism evidence="1 2">
    <name type="scientific">Serratia rubidaea</name>
    <name type="common">Serratia marinorubra</name>
    <dbReference type="NCBI Taxonomy" id="61652"/>
    <lineage>
        <taxon>Bacteria</taxon>
        <taxon>Pseudomonadati</taxon>
        <taxon>Pseudomonadota</taxon>
        <taxon>Gammaproteobacteria</taxon>
        <taxon>Enterobacterales</taxon>
        <taxon>Yersiniaceae</taxon>
        <taxon>Serratia</taxon>
    </lineage>
</organism>
<proteinExistence type="predicted"/>
<accession>A0A447QHU4</accession>
<evidence type="ECO:0000313" key="1">
    <source>
        <dbReference type="EMBL" id="VEA69600.1"/>
    </source>
</evidence>
<dbReference type="Proteomes" id="UP000271603">
    <property type="component" value="Chromosome"/>
</dbReference>
<reference evidence="1 2" key="1">
    <citation type="submission" date="2018-12" db="EMBL/GenBank/DDBJ databases">
        <authorList>
            <consortium name="Pathogen Informatics"/>
        </authorList>
    </citation>
    <scope>NUCLEOTIDE SEQUENCE [LARGE SCALE GENOMIC DNA]</scope>
    <source>
        <strain evidence="1 2">NCTC9419</strain>
    </source>
</reference>
<sequence length="73" mass="7946">MRLIRTVVGVLTEDHYLNVGQFGEAKGVKHVFLRRIDGFAGLTLIGNKGERVDKIGLLFLLANNVMPGEGSGH</sequence>
<evidence type="ECO:0000313" key="2">
    <source>
        <dbReference type="Proteomes" id="UP000271603"/>
    </source>
</evidence>
<gene>
    <name evidence="1" type="ORF">NCTC9419_01071</name>
</gene>
<dbReference type="AlphaFoldDB" id="A0A447QHU4"/>
<protein>
    <submittedName>
        <fullName evidence="1">Uncharacterized protein</fullName>
    </submittedName>
</protein>
<dbReference type="EMBL" id="LR134155">
    <property type="protein sequence ID" value="VEA69600.1"/>
    <property type="molecule type" value="Genomic_DNA"/>
</dbReference>
<name>A0A447QHU4_SERRU</name>